<evidence type="ECO:0000259" key="3">
    <source>
        <dbReference type="Pfam" id="PF00501"/>
    </source>
</evidence>
<protein>
    <recommendedName>
        <fullName evidence="7">Amino acid adenylation domain-containing protein</fullName>
    </recommendedName>
</protein>
<evidence type="ECO:0000313" key="6">
    <source>
        <dbReference type="Proteomes" id="UP000225889"/>
    </source>
</evidence>
<reference evidence="5 6" key="2">
    <citation type="submission" date="2017-10" db="EMBL/GenBank/DDBJ databases">
        <authorList>
            <person name="Banno H."/>
            <person name="Chua N.-H."/>
        </authorList>
    </citation>
    <scope>NUCLEOTIDE SEQUENCE [LARGE SCALE GENOMIC DNA]</scope>
    <source>
        <strain evidence="5 6">JK626</strain>
    </source>
</reference>
<name>A0A2G3DXQ9_9FIRM</name>
<reference evidence="5 6" key="1">
    <citation type="submission" date="2017-10" db="EMBL/GenBank/DDBJ databases">
        <title>Resolving the taxonomy of Roseburia spp., Eubacterium rectale and Agathobacter spp. through phylogenomic analysis.</title>
        <authorList>
            <person name="Sheridan P.O."/>
            <person name="Walker A.W."/>
            <person name="Duncan S.H."/>
            <person name="Scott K.P."/>
            <person name="Toole P.W.O."/>
            <person name="Luis P."/>
            <person name="Flint H.J."/>
        </authorList>
    </citation>
    <scope>NUCLEOTIDE SEQUENCE [LARGE SCALE GENOMIC DNA]</scope>
    <source>
        <strain evidence="5 6">JK626</strain>
    </source>
</reference>
<proteinExistence type="predicted"/>
<organism evidence="5 6">
    <name type="scientific">Pseudobutyrivibrio ruminis</name>
    <dbReference type="NCBI Taxonomy" id="46206"/>
    <lineage>
        <taxon>Bacteria</taxon>
        <taxon>Bacillati</taxon>
        <taxon>Bacillota</taxon>
        <taxon>Clostridia</taxon>
        <taxon>Lachnospirales</taxon>
        <taxon>Lachnospiraceae</taxon>
        <taxon>Pseudobutyrivibrio</taxon>
    </lineage>
</organism>
<comment type="caution">
    <text evidence="5">The sequence shown here is derived from an EMBL/GenBank/DDBJ whole genome shotgun (WGS) entry which is preliminary data.</text>
</comment>
<dbReference type="InterPro" id="IPR042099">
    <property type="entry name" value="ANL_N_sf"/>
</dbReference>
<dbReference type="SUPFAM" id="SSF56801">
    <property type="entry name" value="Acetyl-CoA synthetase-like"/>
    <property type="match status" value="1"/>
</dbReference>
<evidence type="ECO:0000256" key="1">
    <source>
        <dbReference type="ARBA" id="ARBA00022450"/>
    </source>
</evidence>
<dbReference type="InterPro" id="IPR045851">
    <property type="entry name" value="AMP-bd_C_sf"/>
</dbReference>
<keyword evidence="2" id="KW-0597">Phosphoprotein</keyword>
<dbReference type="PANTHER" id="PTHR44845">
    <property type="entry name" value="CARRIER DOMAIN-CONTAINING PROTEIN"/>
    <property type="match status" value="1"/>
</dbReference>
<dbReference type="Pfam" id="PF13193">
    <property type="entry name" value="AMP-binding_C"/>
    <property type="match status" value="1"/>
</dbReference>
<dbReference type="InterPro" id="IPR025110">
    <property type="entry name" value="AMP-bd_C"/>
</dbReference>
<dbReference type="PANTHER" id="PTHR44845:SF6">
    <property type="entry name" value="BETA-ALANINE-ACTIVATING ENZYME"/>
    <property type="match status" value="1"/>
</dbReference>
<dbReference type="AlphaFoldDB" id="A0A2G3DXQ9"/>
<evidence type="ECO:0008006" key="7">
    <source>
        <dbReference type="Google" id="ProtNLM"/>
    </source>
</evidence>
<accession>A0A2G3DXQ9</accession>
<sequence>MGEDMELIDNKFMPKLEKVDINKLYEIFNDNDVKNDFDNLLDIFYNTIDKHGDRIAIIDEDRTITYKELDEYSDRVALYLDKKNSNFRDYVIVKVHRDWKTIAIIMGILKTKRAYVPIQSDAGEERIKSIMDMTGEQEMVESSMEFPKAKKKYPRNQVSGEKCAYVIFTSGSTGKPKGVRLPHVSVAETVQTMDRLFGLNEYDRILGVSELTFDLSVFDLFGTLAAGASLVIVKDNRNLALLEERVSTNNVTFINAVPSVVKMLLEYVENTGADFNGLQSVRNIILSGDVVPHSLVIDILKDIPFVNLYISGGPTEICVWSNFYLYEEGKSKLSYVPYGCSIANKTMYVMKDGKLVDMEEGEIVSGGAGLAIDYIKDTERTNKQFKNNKKLGRLYYTGDRGILTKEGIIQICGRMDNQVKINGFRVELEEIECILNGMDEISQSISCVKKEIEGDDKLVTGIMLNQGKTIEVNEIKSRLRQHVPEYAIPSEFIFLEKLPLSANNKVDRKAFTAMVTKEVV</sequence>
<evidence type="ECO:0000313" key="5">
    <source>
        <dbReference type="EMBL" id="PHU35832.1"/>
    </source>
</evidence>
<feature type="domain" description="AMP-dependent synthetase/ligase" evidence="3">
    <location>
        <begin position="47"/>
        <end position="374"/>
    </location>
</feature>
<gene>
    <name evidence="5" type="ORF">CSX01_04275</name>
</gene>
<dbReference type="EMBL" id="PDYF01000008">
    <property type="protein sequence ID" value="PHU35832.1"/>
    <property type="molecule type" value="Genomic_DNA"/>
</dbReference>
<dbReference type="InterPro" id="IPR020845">
    <property type="entry name" value="AMP-binding_CS"/>
</dbReference>
<dbReference type="PROSITE" id="PS00455">
    <property type="entry name" value="AMP_BINDING"/>
    <property type="match status" value="1"/>
</dbReference>
<dbReference type="Pfam" id="PF00501">
    <property type="entry name" value="AMP-binding"/>
    <property type="match status" value="1"/>
</dbReference>
<evidence type="ECO:0000256" key="2">
    <source>
        <dbReference type="ARBA" id="ARBA00022553"/>
    </source>
</evidence>
<dbReference type="InterPro" id="IPR000873">
    <property type="entry name" value="AMP-dep_synth/lig_dom"/>
</dbReference>
<dbReference type="CDD" id="cd05930">
    <property type="entry name" value="A_NRPS"/>
    <property type="match status" value="1"/>
</dbReference>
<keyword evidence="1" id="KW-0596">Phosphopantetheine</keyword>
<evidence type="ECO:0000259" key="4">
    <source>
        <dbReference type="Pfam" id="PF13193"/>
    </source>
</evidence>
<dbReference type="Gene3D" id="3.40.50.12780">
    <property type="entry name" value="N-terminal domain of ligase-like"/>
    <property type="match status" value="1"/>
</dbReference>
<dbReference type="Proteomes" id="UP000225889">
    <property type="component" value="Unassembled WGS sequence"/>
</dbReference>
<dbReference type="Gene3D" id="3.30.300.30">
    <property type="match status" value="1"/>
</dbReference>
<feature type="domain" description="AMP-binding enzyme C-terminal" evidence="4">
    <location>
        <begin position="430"/>
        <end position="505"/>
    </location>
</feature>